<protein>
    <submittedName>
        <fullName evidence="1">Uncharacterized protein</fullName>
    </submittedName>
</protein>
<reference evidence="1" key="1">
    <citation type="submission" date="2020-01" db="EMBL/GenBank/DDBJ databases">
        <authorList>
            <person name="Meier V. D."/>
            <person name="Meier V D."/>
        </authorList>
    </citation>
    <scope>NUCLEOTIDE SEQUENCE</scope>
    <source>
        <strain evidence="1">HLG_WM_MAG_02</strain>
    </source>
</reference>
<organism evidence="1">
    <name type="scientific">uncultured Sulfurovum sp</name>
    <dbReference type="NCBI Taxonomy" id="269237"/>
    <lineage>
        <taxon>Bacteria</taxon>
        <taxon>Pseudomonadati</taxon>
        <taxon>Campylobacterota</taxon>
        <taxon>Epsilonproteobacteria</taxon>
        <taxon>Campylobacterales</taxon>
        <taxon>Sulfurovaceae</taxon>
        <taxon>Sulfurovum</taxon>
        <taxon>environmental samples</taxon>
    </lineage>
</organism>
<evidence type="ECO:0000313" key="1">
    <source>
        <dbReference type="EMBL" id="CAA6816657.1"/>
    </source>
</evidence>
<name>A0A6S6TEL6_9BACT</name>
<gene>
    <name evidence="1" type="ORF">HELGO_WM45079</name>
</gene>
<proteinExistence type="predicted"/>
<sequence length="91" mass="10251">MKIKGVILNRHDMHHIAEELGVTENDVLIKDGILTVYNTSKTCQEIVDDNALITFVAMAVEIPVEDISELTAVVEEKVKMEFDLSDFEDDD</sequence>
<dbReference type="EMBL" id="CACVAZ010000107">
    <property type="protein sequence ID" value="CAA6816657.1"/>
    <property type="molecule type" value="Genomic_DNA"/>
</dbReference>
<dbReference type="AlphaFoldDB" id="A0A6S6TEL6"/>
<accession>A0A6S6TEL6</accession>